<evidence type="ECO:0000313" key="3">
    <source>
        <dbReference type="EMBL" id="MCX7444904.1"/>
    </source>
</evidence>
<feature type="transmembrane region" description="Helical" evidence="2">
    <location>
        <begin position="128"/>
        <end position="149"/>
    </location>
</feature>
<dbReference type="EMBL" id="JAPMKV010000003">
    <property type="protein sequence ID" value="MCX7444904.1"/>
    <property type="molecule type" value="Genomic_DNA"/>
</dbReference>
<sequence>MRITILAAATVFELTTPSGEQRTVFRDDLIPDDSPLWLDAVVEQARELVGGSWEGHPVTVLASDTDSADLLTDILLTDGAEVHCDPLRGVVGDDTAGSVDGARGTGEFAIRRPRSGRRHRARTSFRPTLFHVAIVGVVLGVVGFSWWSLGSATGPGGDTGSVVGSGTVRSSTPPTSPVPVTGSDPGTAVSPVERPGTVVLDFGNISVVTPAGYILAPGERGGVIATGPDPDLRIHLAADPAFGAPSAAVLEEVSMRVETDPELHRTDRAGMRPDADAVVTYREDPGDGSFVDWTTWVEGEHQMSVGCHTRISPTVAQRAVCRMAVNSVALRKEGIPEKFPE</sequence>
<accession>A0ABT3WV99</accession>
<gene>
    <name evidence="3" type="ORF">OS125_06545</name>
</gene>
<evidence type="ECO:0000313" key="4">
    <source>
        <dbReference type="Proteomes" id="UP001081709"/>
    </source>
</evidence>
<feature type="region of interest" description="Disordered" evidence="1">
    <location>
        <begin position="155"/>
        <end position="192"/>
    </location>
</feature>
<organism evidence="3 4">
    <name type="scientific">Corynebacterium pygosceleis</name>
    <dbReference type="NCBI Taxonomy" id="2800406"/>
    <lineage>
        <taxon>Bacteria</taxon>
        <taxon>Bacillati</taxon>
        <taxon>Actinomycetota</taxon>
        <taxon>Actinomycetes</taxon>
        <taxon>Mycobacteriales</taxon>
        <taxon>Corynebacteriaceae</taxon>
        <taxon>Corynebacterium</taxon>
    </lineage>
</organism>
<dbReference type="InterPro" id="IPR023840">
    <property type="entry name" value="T7SS_Rv3446c"/>
</dbReference>
<keyword evidence="4" id="KW-1185">Reference proteome</keyword>
<comment type="caution">
    <text evidence="3">The sequence shown here is derived from an EMBL/GenBank/DDBJ whole genome shotgun (WGS) entry which is preliminary data.</text>
</comment>
<evidence type="ECO:0000256" key="2">
    <source>
        <dbReference type="SAM" id="Phobius"/>
    </source>
</evidence>
<feature type="compositionally biased region" description="Low complexity" evidence="1">
    <location>
        <begin position="160"/>
        <end position="183"/>
    </location>
</feature>
<reference evidence="3" key="1">
    <citation type="submission" date="2022-11" db="EMBL/GenBank/DDBJ databases">
        <title>Corynebacterium sp. isolated from Penguins.</title>
        <authorList>
            <person name="Sedlar K."/>
            <person name="Svec P."/>
        </authorList>
    </citation>
    <scope>NUCLEOTIDE SEQUENCE</scope>
    <source>
        <strain evidence="3">P7003</strain>
    </source>
</reference>
<dbReference type="RefSeq" id="WP_267186537.1">
    <property type="nucleotide sequence ID" value="NZ_JAPMKV010000003.1"/>
</dbReference>
<keyword evidence="2" id="KW-0812">Transmembrane</keyword>
<name>A0ABT3WV99_9CORY</name>
<keyword evidence="2" id="KW-0472">Membrane</keyword>
<protein>
    <submittedName>
        <fullName evidence="3">Type VII secretion-associated protein</fullName>
    </submittedName>
</protein>
<proteinExistence type="predicted"/>
<keyword evidence="2" id="KW-1133">Transmembrane helix</keyword>
<dbReference type="Proteomes" id="UP001081709">
    <property type="component" value="Unassembled WGS sequence"/>
</dbReference>
<evidence type="ECO:0000256" key="1">
    <source>
        <dbReference type="SAM" id="MobiDB-lite"/>
    </source>
</evidence>
<dbReference type="NCBIfam" id="TIGR03931">
    <property type="entry name" value="T7SS_Rv3446c"/>
    <property type="match status" value="1"/>
</dbReference>